<feature type="region of interest" description="Disordered" evidence="1">
    <location>
        <begin position="166"/>
        <end position="236"/>
    </location>
</feature>
<evidence type="ECO:0000313" key="2">
    <source>
        <dbReference type="EMBL" id="PPQ66284.1"/>
    </source>
</evidence>
<keyword evidence="3" id="KW-1185">Reference proteome</keyword>
<feature type="compositionally biased region" description="Polar residues" evidence="1">
    <location>
        <begin position="342"/>
        <end position="352"/>
    </location>
</feature>
<feature type="region of interest" description="Disordered" evidence="1">
    <location>
        <begin position="61"/>
        <end position="103"/>
    </location>
</feature>
<protein>
    <submittedName>
        <fullName evidence="2">Uncharacterized protein</fullName>
    </submittedName>
</protein>
<dbReference type="Proteomes" id="UP000284706">
    <property type="component" value="Unassembled WGS sequence"/>
</dbReference>
<gene>
    <name evidence="2" type="ORF">CVT26_010968</name>
</gene>
<comment type="caution">
    <text evidence="2">The sequence shown here is derived from an EMBL/GenBank/DDBJ whole genome shotgun (WGS) entry which is preliminary data.</text>
</comment>
<evidence type="ECO:0000313" key="3">
    <source>
        <dbReference type="Proteomes" id="UP000284706"/>
    </source>
</evidence>
<feature type="region of interest" description="Disordered" evidence="1">
    <location>
        <begin position="341"/>
        <end position="371"/>
    </location>
</feature>
<dbReference type="OrthoDB" id="2984700at2759"/>
<dbReference type="AlphaFoldDB" id="A0A409VJ34"/>
<feature type="region of interest" description="Disordered" evidence="1">
    <location>
        <begin position="259"/>
        <end position="288"/>
    </location>
</feature>
<dbReference type="InParanoid" id="A0A409VJ34"/>
<name>A0A409VJ34_9AGAR</name>
<feature type="region of interest" description="Disordered" evidence="1">
    <location>
        <begin position="1"/>
        <end position="48"/>
    </location>
</feature>
<sequence>MRPRGATFCGPSPSGHLDPCVSQDSGGSRSPSDEPSKITMRTRVAVRDKNPHRFQVVPLRDAGKLQGSRRQADLGRPLKVPSSPISHLLRSPSGTLSPCSPTSPLRASLSAQSLSQKIAGNSHEFNELYAIRGTTAFGPGPKSLAASSSFLSSIVSHDVSTVSEIGLSRNRERSGERSGERSLDFSARHPKAVAMAQAGTSSRHNGSGNSDCDGRTPMRPIRTRLPCGRPHTKSTSLSNLRALHKATGELAAKKLTALDSLPSNNGSTTPKKNTHRLENHWGSSPETPLVKKTLSKKRHAIYTASLVLPDFEKLIYPGGDSAFRHASASLAVEEQSALCLPLQSNSGRSPHTPSRKYKRPSVATPQDTSDSAFETSAEAKMKLFSQSSNDSLCNPRDTSVPLCSSLSLSAHPKPASLRARLVSNPGNTIHPQVIIELFAQIDQEIEDWSRLLIVR</sequence>
<organism evidence="2 3">
    <name type="scientific">Gymnopilus dilepis</name>
    <dbReference type="NCBI Taxonomy" id="231916"/>
    <lineage>
        <taxon>Eukaryota</taxon>
        <taxon>Fungi</taxon>
        <taxon>Dikarya</taxon>
        <taxon>Basidiomycota</taxon>
        <taxon>Agaricomycotina</taxon>
        <taxon>Agaricomycetes</taxon>
        <taxon>Agaricomycetidae</taxon>
        <taxon>Agaricales</taxon>
        <taxon>Agaricineae</taxon>
        <taxon>Hymenogastraceae</taxon>
        <taxon>Gymnopilus</taxon>
    </lineage>
</organism>
<reference evidence="2 3" key="1">
    <citation type="journal article" date="2018" name="Evol. Lett.">
        <title>Horizontal gene cluster transfer increased hallucinogenic mushroom diversity.</title>
        <authorList>
            <person name="Reynolds H.T."/>
            <person name="Vijayakumar V."/>
            <person name="Gluck-Thaler E."/>
            <person name="Korotkin H.B."/>
            <person name="Matheny P.B."/>
            <person name="Slot J.C."/>
        </authorList>
    </citation>
    <scope>NUCLEOTIDE SEQUENCE [LARGE SCALE GENOMIC DNA]</scope>
    <source>
        <strain evidence="2 3">SRW20</strain>
    </source>
</reference>
<accession>A0A409VJ34</accession>
<feature type="compositionally biased region" description="Basic and acidic residues" evidence="1">
    <location>
        <begin position="169"/>
        <end position="187"/>
    </location>
</feature>
<feature type="compositionally biased region" description="Polar residues" evidence="1">
    <location>
        <begin position="261"/>
        <end position="271"/>
    </location>
</feature>
<proteinExistence type="predicted"/>
<feature type="compositionally biased region" description="Polar residues" evidence="1">
    <location>
        <begin position="92"/>
        <end position="103"/>
    </location>
</feature>
<feature type="compositionally biased region" description="Polar residues" evidence="1">
    <location>
        <begin position="198"/>
        <end position="210"/>
    </location>
</feature>
<dbReference type="EMBL" id="NHYE01005634">
    <property type="protein sequence ID" value="PPQ66284.1"/>
    <property type="molecule type" value="Genomic_DNA"/>
</dbReference>
<evidence type="ECO:0000256" key="1">
    <source>
        <dbReference type="SAM" id="MobiDB-lite"/>
    </source>
</evidence>